<keyword evidence="2" id="KW-1064">Adaptive immunity</keyword>
<feature type="chain" id="PRO_5041420180" description="Immunoglobulin V-set domain-containing protein" evidence="4">
    <location>
        <begin position="27"/>
        <end position="228"/>
    </location>
</feature>
<gene>
    <name evidence="6" type="ORF">QTO34_012609</name>
</gene>
<evidence type="ECO:0000256" key="4">
    <source>
        <dbReference type="SAM" id="SignalP"/>
    </source>
</evidence>
<dbReference type="Gene3D" id="2.60.40.10">
    <property type="entry name" value="Immunoglobulins"/>
    <property type="match status" value="2"/>
</dbReference>
<dbReference type="PANTHER" id="PTHR23266">
    <property type="entry name" value="IMMUNOGLOBULIN HEAVY CHAIN"/>
    <property type="match status" value="1"/>
</dbReference>
<evidence type="ECO:0000256" key="2">
    <source>
        <dbReference type="ARBA" id="ARBA00023130"/>
    </source>
</evidence>
<keyword evidence="1" id="KW-0391">Immunity</keyword>
<keyword evidence="7" id="KW-1185">Reference proteome</keyword>
<dbReference type="InterPro" id="IPR036179">
    <property type="entry name" value="Ig-like_dom_sf"/>
</dbReference>
<organism evidence="6 7">
    <name type="scientific">Cnephaeus nilssonii</name>
    <name type="common">Northern bat</name>
    <name type="synonym">Eptesicus nilssonii</name>
    <dbReference type="NCBI Taxonomy" id="3371016"/>
    <lineage>
        <taxon>Eukaryota</taxon>
        <taxon>Metazoa</taxon>
        <taxon>Chordata</taxon>
        <taxon>Craniata</taxon>
        <taxon>Vertebrata</taxon>
        <taxon>Euteleostomi</taxon>
        <taxon>Mammalia</taxon>
        <taxon>Eutheria</taxon>
        <taxon>Laurasiatheria</taxon>
        <taxon>Chiroptera</taxon>
        <taxon>Yangochiroptera</taxon>
        <taxon>Vespertilionidae</taxon>
        <taxon>Cnephaeus</taxon>
    </lineage>
</organism>
<dbReference type="InterPro" id="IPR013106">
    <property type="entry name" value="Ig_V-set"/>
</dbReference>
<dbReference type="SMART" id="SM00406">
    <property type="entry name" value="IGv"/>
    <property type="match status" value="2"/>
</dbReference>
<evidence type="ECO:0000256" key="1">
    <source>
        <dbReference type="ARBA" id="ARBA00022859"/>
    </source>
</evidence>
<dbReference type="Proteomes" id="UP001177744">
    <property type="component" value="Unassembled WGS sequence"/>
</dbReference>
<proteinExistence type="predicted"/>
<reference evidence="6" key="1">
    <citation type="submission" date="2023-06" db="EMBL/GenBank/DDBJ databases">
        <title>Reference genome for the Northern bat (Eptesicus nilssonii), a most northern bat species.</title>
        <authorList>
            <person name="Laine V.N."/>
            <person name="Pulliainen A.T."/>
            <person name="Lilley T.M."/>
        </authorList>
    </citation>
    <scope>NUCLEOTIDE SEQUENCE</scope>
    <source>
        <strain evidence="6">BLF_Eptnil</strain>
        <tissue evidence="6">Kidney</tissue>
    </source>
</reference>
<dbReference type="InterPro" id="IPR050199">
    <property type="entry name" value="IgHV"/>
</dbReference>
<protein>
    <recommendedName>
        <fullName evidence="5">Immunoglobulin V-set domain-containing protein</fullName>
    </recommendedName>
</protein>
<dbReference type="GO" id="GO:0005576">
    <property type="term" value="C:extracellular region"/>
    <property type="evidence" value="ECO:0007669"/>
    <property type="project" value="UniProtKB-ARBA"/>
</dbReference>
<name>A0AA40LCI3_CNENI</name>
<sequence>MGAALPRPAIFAGLTCIFAPDWLVGAAAPGGRGWSGWGAYLQWRHYSSSLKSRNSICRDTAKNLFSLQLSSVTTENMVMYYYAREKMRRTLGQESNPRVPKCSHSLIRTEHRLLTMGFGLNWVLLVALLRRNLWRTRDTESEYVSSVRLDRQIPGKRWEWIGFIRNKANGHTMQYAASVKGRITISRDDSKSTAYLQMSNLRSEDMAMYYCAGDTVRESQCEPRHKPP</sequence>
<dbReference type="SUPFAM" id="SSF48726">
    <property type="entry name" value="Immunoglobulin"/>
    <property type="match status" value="2"/>
</dbReference>
<comment type="caution">
    <text evidence="6">The sequence shown here is derived from an EMBL/GenBank/DDBJ whole genome shotgun (WGS) entry which is preliminary data.</text>
</comment>
<feature type="domain" description="Immunoglobulin V-set" evidence="5">
    <location>
        <begin position="11"/>
        <end position="84"/>
    </location>
</feature>
<keyword evidence="4" id="KW-0732">Signal</keyword>
<keyword evidence="3" id="KW-1280">Immunoglobulin</keyword>
<dbReference type="AlphaFoldDB" id="A0AA40LCI3"/>
<dbReference type="GO" id="GO:0002250">
    <property type="term" value="P:adaptive immune response"/>
    <property type="evidence" value="ECO:0007669"/>
    <property type="project" value="UniProtKB-KW"/>
</dbReference>
<dbReference type="EMBL" id="JAULJE010000024">
    <property type="protein sequence ID" value="KAK1328186.1"/>
    <property type="molecule type" value="Genomic_DNA"/>
</dbReference>
<accession>A0AA40LCI3</accession>
<evidence type="ECO:0000313" key="7">
    <source>
        <dbReference type="Proteomes" id="UP001177744"/>
    </source>
</evidence>
<dbReference type="InterPro" id="IPR013783">
    <property type="entry name" value="Ig-like_fold"/>
</dbReference>
<feature type="signal peptide" evidence="4">
    <location>
        <begin position="1"/>
        <end position="26"/>
    </location>
</feature>
<feature type="domain" description="Immunoglobulin V-set" evidence="5">
    <location>
        <begin position="146"/>
        <end position="213"/>
    </location>
</feature>
<evidence type="ECO:0000313" key="6">
    <source>
        <dbReference type="EMBL" id="KAK1328186.1"/>
    </source>
</evidence>
<evidence type="ECO:0000259" key="5">
    <source>
        <dbReference type="SMART" id="SM00406"/>
    </source>
</evidence>
<dbReference type="GO" id="GO:0019814">
    <property type="term" value="C:immunoglobulin complex"/>
    <property type="evidence" value="ECO:0007669"/>
    <property type="project" value="UniProtKB-KW"/>
</dbReference>
<evidence type="ECO:0000256" key="3">
    <source>
        <dbReference type="ARBA" id="ARBA00043265"/>
    </source>
</evidence>